<reference evidence="2" key="1">
    <citation type="submission" date="2021-10" db="EMBL/GenBank/DDBJ databases">
        <title>Loktanella gaetbuli sp. nov., isolated from a tidal flat.</title>
        <authorList>
            <person name="Park S."/>
            <person name="Yoon J.-H."/>
        </authorList>
    </citation>
    <scope>NUCLEOTIDE SEQUENCE</scope>
    <source>
        <strain evidence="2">TSTF-M6</strain>
    </source>
</reference>
<proteinExistence type="predicted"/>
<keyword evidence="1" id="KW-0812">Transmembrane</keyword>
<comment type="caution">
    <text evidence="2">The sequence shown here is derived from an EMBL/GenBank/DDBJ whole genome shotgun (WGS) entry which is preliminary data.</text>
</comment>
<keyword evidence="1" id="KW-1133">Transmembrane helix</keyword>
<organism evidence="2 3">
    <name type="scientific">Loktanella gaetbuli</name>
    <dbReference type="NCBI Taxonomy" id="2881335"/>
    <lineage>
        <taxon>Bacteria</taxon>
        <taxon>Pseudomonadati</taxon>
        <taxon>Pseudomonadota</taxon>
        <taxon>Alphaproteobacteria</taxon>
        <taxon>Rhodobacterales</taxon>
        <taxon>Roseobacteraceae</taxon>
        <taxon>Loktanella</taxon>
    </lineage>
</organism>
<accession>A0ABS8BRC1</accession>
<dbReference type="EMBL" id="JAJATZ010000001">
    <property type="protein sequence ID" value="MCB5198279.1"/>
    <property type="molecule type" value="Genomic_DNA"/>
</dbReference>
<evidence type="ECO:0000256" key="1">
    <source>
        <dbReference type="SAM" id="Phobius"/>
    </source>
</evidence>
<keyword evidence="3" id="KW-1185">Reference proteome</keyword>
<dbReference type="Proteomes" id="UP001138961">
    <property type="component" value="Unassembled WGS sequence"/>
</dbReference>
<dbReference type="RefSeq" id="WP_177172736.1">
    <property type="nucleotide sequence ID" value="NZ_JAJATZ010000001.1"/>
</dbReference>
<sequence>MTNAVAIGILIAIAAFFALDHYVLHWEAPLFLARKFVELLQWLAFWR</sequence>
<protein>
    <recommendedName>
        <fullName evidence="4">Glyceraldehyde-3-phosphate dehydrogenase</fullName>
    </recommendedName>
</protein>
<evidence type="ECO:0000313" key="3">
    <source>
        <dbReference type="Proteomes" id="UP001138961"/>
    </source>
</evidence>
<evidence type="ECO:0008006" key="4">
    <source>
        <dbReference type="Google" id="ProtNLM"/>
    </source>
</evidence>
<name>A0ABS8BRC1_9RHOB</name>
<gene>
    <name evidence="2" type="ORF">LGQ03_03405</name>
</gene>
<feature type="transmembrane region" description="Helical" evidence="1">
    <location>
        <begin position="6"/>
        <end position="24"/>
    </location>
</feature>
<evidence type="ECO:0000313" key="2">
    <source>
        <dbReference type="EMBL" id="MCB5198279.1"/>
    </source>
</evidence>
<keyword evidence="1" id="KW-0472">Membrane</keyword>